<dbReference type="EMBL" id="OZ075124">
    <property type="protein sequence ID" value="CAL4926663.1"/>
    <property type="molecule type" value="Genomic_DNA"/>
</dbReference>
<organism evidence="2 3">
    <name type="scientific">Urochloa decumbens</name>
    <dbReference type="NCBI Taxonomy" id="240449"/>
    <lineage>
        <taxon>Eukaryota</taxon>
        <taxon>Viridiplantae</taxon>
        <taxon>Streptophyta</taxon>
        <taxon>Embryophyta</taxon>
        <taxon>Tracheophyta</taxon>
        <taxon>Spermatophyta</taxon>
        <taxon>Magnoliopsida</taxon>
        <taxon>Liliopsida</taxon>
        <taxon>Poales</taxon>
        <taxon>Poaceae</taxon>
        <taxon>PACMAD clade</taxon>
        <taxon>Panicoideae</taxon>
        <taxon>Panicodae</taxon>
        <taxon>Paniceae</taxon>
        <taxon>Melinidinae</taxon>
        <taxon>Urochloa</taxon>
    </lineage>
</organism>
<dbReference type="InterPro" id="IPR000626">
    <property type="entry name" value="Ubiquitin-like_dom"/>
</dbReference>
<sequence length="451" mass="51089">MAAAGRPVEMILEVKWCGSPYAVSVATTATVGELKLRIRDATGLPTKRQNLLWPDVDGALEDDVVLLSSLPVKDKPEVNLISLKENDFESYQALFWKQKRLISGEILIEDRRVRHKDFDGSLMNLFTGLFKLDILAIDCSIRKATKEFPVMISSFNTIKNFRHQNDVIVECFYKEGNQFRLVLSPQLDGTVQGWASAYGVSTLFCITDGSTKLSDLYRQIILDLCGVLMSLLKEGICARKVSESNLYLKVLSETPRLRVLIDEVEYLKDNAVAREKQITELWSGISNMVLASVKRCQVPSLSINSEGFCKFIGKQSTTLFGKHAIKKLNNYPDKWSNQEKGAYLIQLIAADKAQVWSLIRDSGLKWPKNENEKLPVELDALIKAAVGIGKSYNDDDPYDYIRLFRNAFKKFDTLPPEVKAMFGDQEGLIQRFEEWNPKIWCFLYEAVGILS</sequence>
<dbReference type="InterPro" id="IPR038357">
    <property type="entry name" value="KEN_sf"/>
</dbReference>
<dbReference type="Gene3D" id="1.20.1440.180">
    <property type="entry name" value="KEN domain"/>
    <property type="match status" value="1"/>
</dbReference>
<gene>
    <name evidence="2" type="ORF">URODEC1_LOCUS24066</name>
</gene>
<name>A0ABC8XJ69_9POAL</name>
<reference evidence="3" key="1">
    <citation type="submission" date="2024-06" db="EMBL/GenBank/DDBJ databases">
        <authorList>
            <person name="Ryan C."/>
        </authorList>
    </citation>
    <scope>NUCLEOTIDE SEQUENCE [LARGE SCALE GENOMIC DNA]</scope>
</reference>
<evidence type="ECO:0000313" key="2">
    <source>
        <dbReference type="EMBL" id="CAL4926663.1"/>
    </source>
</evidence>
<dbReference type="SUPFAM" id="SSF54236">
    <property type="entry name" value="Ubiquitin-like"/>
    <property type="match status" value="1"/>
</dbReference>
<feature type="domain" description="Ubiquitin-like" evidence="1">
    <location>
        <begin position="8"/>
        <end position="81"/>
    </location>
</feature>
<protein>
    <recommendedName>
        <fullName evidence="1">Ubiquitin-like domain-containing protein</fullName>
    </recommendedName>
</protein>
<reference evidence="2 3" key="2">
    <citation type="submission" date="2024-10" db="EMBL/GenBank/DDBJ databases">
        <authorList>
            <person name="Ryan C."/>
        </authorList>
    </citation>
    <scope>NUCLEOTIDE SEQUENCE [LARGE SCALE GENOMIC DNA]</scope>
</reference>
<proteinExistence type="predicted"/>
<keyword evidence="3" id="KW-1185">Reference proteome</keyword>
<dbReference type="PANTHER" id="PTHR48493:SF1">
    <property type="entry name" value="UBIQUITIN-LIKE DOMAIN-CONTAINING CTD PHOSPHATASE 1"/>
    <property type="match status" value="1"/>
</dbReference>
<dbReference type="Proteomes" id="UP001497457">
    <property type="component" value="Chromosome 14rd"/>
</dbReference>
<dbReference type="Gene3D" id="3.10.20.90">
    <property type="entry name" value="Phosphatidylinositol 3-kinase Catalytic Subunit, Chain A, domain 1"/>
    <property type="match status" value="1"/>
</dbReference>
<evidence type="ECO:0000313" key="3">
    <source>
        <dbReference type="Proteomes" id="UP001497457"/>
    </source>
</evidence>
<accession>A0ABC8XJ69</accession>
<dbReference type="PROSITE" id="PS50053">
    <property type="entry name" value="UBIQUITIN_2"/>
    <property type="match status" value="1"/>
</dbReference>
<dbReference type="InterPro" id="IPR029071">
    <property type="entry name" value="Ubiquitin-like_domsf"/>
</dbReference>
<dbReference type="PANTHER" id="PTHR48493">
    <property type="entry name" value="UBIQUITIN-LIKE DOMAIN-CONTAINING CTD PHOSPHATASE 1"/>
    <property type="match status" value="1"/>
</dbReference>
<evidence type="ECO:0000259" key="1">
    <source>
        <dbReference type="PROSITE" id="PS50053"/>
    </source>
</evidence>
<dbReference type="InterPro" id="IPR051658">
    <property type="entry name" value="UBLCP1"/>
</dbReference>
<dbReference type="AlphaFoldDB" id="A0ABC8XJ69"/>